<dbReference type="InterPro" id="IPR051797">
    <property type="entry name" value="TrmB-like"/>
</dbReference>
<name>A0A1H9KRQ0_9ACTN</name>
<dbReference type="RefSeq" id="WP_093663400.1">
    <property type="nucleotide sequence ID" value="NZ_FOET01000028.1"/>
</dbReference>
<sequence>MSRSGSGGRSGSQDTALRLYQALRARGAAGFAAVAADLGLKEHEAARHRDELERLGLVVPTASLHTTGLEANPGWRHEEDEDAVTVIAPEVALLRVMAHERDMLRERLRQADEAHTRLEKLADRFLRAGAVTGSEVEVEVLTDYRRIQQVVEDVVDLVHDSVASMHPGAIDTSTLDRSLGRDKRLLDEGVRVRVIYNQRFASVPTLAEFFRRQVEAGVEVRLSPVVPMNMILGDHQFALLPANPDDHTAGAILARGPALVRSYLAVYEYCWHTSSAFGEEENAERGGDGLTEQQRAALRMLATGMKDEKIARNLGVSLRTVSRLLSEVMQELGAGSRFEAGVKATRLGWLD</sequence>
<evidence type="ECO:0000313" key="4">
    <source>
        <dbReference type="Proteomes" id="UP000199055"/>
    </source>
</evidence>
<keyword evidence="1" id="KW-0175">Coiled coil</keyword>
<dbReference type="SMART" id="SM00421">
    <property type="entry name" value="HTH_LUXR"/>
    <property type="match status" value="1"/>
</dbReference>
<keyword evidence="4" id="KW-1185">Reference proteome</keyword>
<evidence type="ECO:0000256" key="1">
    <source>
        <dbReference type="SAM" id="Coils"/>
    </source>
</evidence>
<proteinExistence type="predicted"/>
<dbReference type="InterPro" id="IPR016032">
    <property type="entry name" value="Sig_transdc_resp-reg_C-effctor"/>
</dbReference>
<dbReference type="PROSITE" id="PS50043">
    <property type="entry name" value="HTH_LUXR_2"/>
    <property type="match status" value="1"/>
</dbReference>
<accession>A0A1H9KRQ0</accession>
<dbReference type="Proteomes" id="UP000199055">
    <property type="component" value="Unassembled WGS sequence"/>
</dbReference>
<dbReference type="InterPro" id="IPR036388">
    <property type="entry name" value="WH-like_DNA-bd_sf"/>
</dbReference>
<dbReference type="SUPFAM" id="SSF46894">
    <property type="entry name" value="C-terminal effector domain of the bipartite response regulators"/>
    <property type="match status" value="1"/>
</dbReference>
<dbReference type="AlphaFoldDB" id="A0A1H9KRQ0"/>
<evidence type="ECO:0000313" key="3">
    <source>
        <dbReference type="EMBL" id="SER01830.1"/>
    </source>
</evidence>
<dbReference type="GO" id="GO:0003677">
    <property type="term" value="F:DNA binding"/>
    <property type="evidence" value="ECO:0007669"/>
    <property type="project" value="InterPro"/>
</dbReference>
<reference evidence="3 4" key="1">
    <citation type="submission" date="2016-10" db="EMBL/GenBank/DDBJ databases">
        <authorList>
            <person name="de Groot N.N."/>
        </authorList>
    </citation>
    <scope>NUCLEOTIDE SEQUENCE [LARGE SCALE GENOMIC DNA]</scope>
    <source>
        <strain evidence="3 4">CGMCC 4.3519</strain>
    </source>
</reference>
<dbReference type="InterPro" id="IPR000792">
    <property type="entry name" value="Tscrpt_reg_LuxR_C"/>
</dbReference>
<gene>
    <name evidence="3" type="ORF">SAMN05216481_12819</name>
</gene>
<dbReference type="GO" id="GO:0006355">
    <property type="term" value="P:regulation of DNA-templated transcription"/>
    <property type="evidence" value="ECO:0007669"/>
    <property type="project" value="InterPro"/>
</dbReference>
<dbReference type="EMBL" id="FOET01000028">
    <property type="protein sequence ID" value="SER01830.1"/>
    <property type="molecule type" value="Genomic_DNA"/>
</dbReference>
<dbReference type="Gene3D" id="1.10.10.10">
    <property type="entry name" value="Winged helix-like DNA-binding domain superfamily/Winged helix DNA-binding domain"/>
    <property type="match status" value="1"/>
</dbReference>
<dbReference type="PRINTS" id="PR00038">
    <property type="entry name" value="HTHLUXR"/>
</dbReference>
<feature type="domain" description="HTH luxR-type" evidence="2">
    <location>
        <begin position="283"/>
        <end position="348"/>
    </location>
</feature>
<dbReference type="PANTHER" id="PTHR34293">
    <property type="entry name" value="HTH-TYPE TRANSCRIPTIONAL REGULATOR TRMBL2"/>
    <property type="match status" value="1"/>
</dbReference>
<evidence type="ECO:0000259" key="2">
    <source>
        <dbReference type="PROSITE" id="PS50043"/>
    </source>
</evidence>
<dbReference type="PANTHER" id="PTHR34293:SF1">
    <property type="entry name" value="HTH-TYPE TRANSCRIPTIONAL REGULATOR TRMBL2"/>
    <property type="match status" value="1"/>
</dbReference>
<dbReference type="CDD" id="cd06170">
    <property type="entry name" value="LuxR_C_like"/>
    <property type="match status" value="1"/>
</dbReference>
<dbReference type="STRING" id="403935.SAMN05216481_12819"/>
<dbReference type="Pfam" id="PF00196">
    <property type="entry name" value="GerE"/>
    <property type="match status" value="1"/>
</dbReference>
<protein>
    <submittedName>
        <fullName evidence="3">Regulatory protein, luxR family</fullName>
    </submittedName>
</protein>
<feature type="coiled-coil region" evidence="1">
    <location>
        <begin position="94"/>
        <end position="121"/>
    </location>
</feature>
<organism evidence="3 4">
    <name type="scientific">Streptomyces radiopugnans</name>
    <dbReference type="NCBI Taxonomy" id="403935"/>
    <lineage>
        <taxon>Bacteria</taxon>
        <taxon>Bacillati</taxon>
        <taxon>Actinomycetota</taxon>
        <taxon>Actinomycetes</taxon>
        <taxon>Kitasatosporales</taxon>
        <taxon>Streptomycetaceae</taxon>
        <taxon>Streptomyces</taxon>
    </lineage>
</organism>